<dbReference type="AlphaFoldDB" id="A0A660SBA9"/>
<reference evidence="1 2" key="1">
    <citation type="submission" date="2018-06" db="EMBL/GenBank/DDBJ databases">
        <title>Extensive metabolic versatility and redundancy in microbially diverse, dynamic hydrothermal sediments.</title>
        <authorList>
            <person name="Dombrowski N."/>
            <person name="Teske A."/>
            <person name="Baker B.J."/>
        </authorList>
    </citation>
    <scope>NUCLEOTIDE SEQUENCE [LARGE SCALE GENOMIC DNA]</scope>
    <source>
        <strain evidence="1">B35_G9</strain>
    </source>
</reference>
<sequence>RTNETGKILSLTRKFDDLHYSIQNNIYLKRHFSIDKWIFSVSAMYSTFKSKFYFGANGFFNHSYSTYTLNSGYKNKNILFGIGAGYDFIKKSPTFMANIKVYYHNINYMSLYYRYLNSYFILNKIKFGYSLNRSLSYGLAGECNYSQLSIPYPIPFEGFYYNIQNFSYLAGFYIIYKNKNGSVNYKFGYFDHNLYQTIEVGYSSFSVSLSTRLTSGLEHHLSFQYSSYIPF</sequence>
<evidence type="ECO:0000313" key="2">
    <source>
        <dbReference type="Proteomes" id="UP000282321"/>
    </source>
</evidence>
<gene>
    <name evidence="1" type="ORF">DRP44_02470</name>
</gene>
<evidence type="ECO:0000313" key="1">
    <source>
        <dbReference type="EMBL" id="RKX67359.1"/>
    </source>
</evidence>
<dbReference type="EMBL" id="QNBC01000021">
    <property type="protein sequence ID" value="RKX67359.1"/>
    <property type="molecule type" value="Genomic_DNA"/>
</dbReference>
<name>A0A660SBA9_UNCT6</name>
<protein>
    <submittedName>
        <fullName evidence="1">Uncharacterized protein</fullName>
    </submittedName>
</protein>
<comment type="caution">
    <text evidence="1">The sequence shown here is derived from an EMBL/GenBank/DDBJ whole genome shotgun (WGS) entry which is preliminary data.</text>
</comment>
<proteinExistence type="predicted"/>
<feature type="non-terminal residue" evidence="1">
    <location>
        <position position="1"/>
    </location>
</feature>
<accession>A0A660SBA9</accession>
<organism evidence="1 2">
    <name type="scientific">candidate division TA06 bacterium</name>
    <dbReference type="NCBI Taxonomy" id="2250710"/>
    <lineage>
        <taxon>Bacteria</taxon>
        <taxon>Bacteria division TA06</taxon>
    </lineage>
</organism>
<dbReference type="Proteomes" id="UP000282321">
    <property type="component" value="Unassembled WGS sequence"/>
</dbReference>